<dbReference type="EMBL" id="JBBGZH010000002">
    <property type="protein sequence ID" value="MEJ5021503.1"/>
    <property type="molecule type" value="Genomic_DNA"/>
</dbReference>
<reference evidence="1 2" key="1">
    <citation type="submission" date="2023-12" db="EMBL/GenBank/DDBJ databases">
        <title>Gut-associated functions are favored during microbiome assembly across C. elegans life.</title>
        <authorList>
            <person name="Zimmermann J."/>
        </authorList>
    </citation>
    <scope>NUCLEOTIDE SEQUENCE [LARGE SCALE GENOMIC DNA]</scope>
    <source>
        <strain evidence="1 2">MYb71</strain>
    </source>
</reference>
<comment type="caution">
    <text evidence="1">The sequence shown here is derived from an EMBL/GenBank/DDBJ whole genome shotgun (WGS) entry which is preliminary data.</text>
</comment>
<organism evidence="1 2">
    <name type="scientific">Ochrobactrum vermis</name>
    <dbReference type="NCBI Taxonomy" id="1827297"/>
    <lineage>
        <taxon>Bacteria</taxon>
        <taxon>Pseudomonadati</taxon>
        <taxon>Pseudomonadota</taxon>
        <taxon>Alphaproteobacteria</taxon>
        <taxon>Hyphomicrobiales</taxon>
        <taxon>Brucellaceae</taxon>
        <taxon>Brucella/Ochrobactrum group</taxon>
        <taxon>Ochrobactrum</taxon>
    </lineage>
</organism>
<proteinExistence type="predicted"/>
<accession>A0ABU8PGY2</accession>
<protein>
    <submittedName>
        <fullName evidence="1">Uncharacterized protein</fullName>
    </submittedName>
</protein>
<name>A0ABU8PGY2_9HYPH</name>
<dbReference type="Proteomes" id="UP001375812">
    <property type="component" value="Unassembled WGS sequence"/>
</dbReference>
<evidence type="ECO:0000313" key="1">
    <source>
        <dbReference type="EMBL" id="MEJ5021503.1"/>
    </source>
</evidence>
<evidence type="ECO:0000313" key="2">
    <source>
        <dbReference type="Proteomes" id="UP001375812"/>
    </source>
</evidence>
<sequence>MAREKAALRLAHVAEAAIMEQEILATMAGKTINTSRLQYLEAFQQHAAATGKHHWKEECAAQSSLDQAMEKLSIEQSRYRQVCASKTKLEELIDRLNKSPDDDGWPV</sequence>
<dbReference type="RefSeq" id="WP_146114468.1">
    <property type="nucleotide sequence ID" value="NZ_JBBGZH010000002.1"/>
</dbReference>
<gene>
    <name evidence="1" type="ORF">WH297_17460</name>
</gene>
<keyword evidence="2" id="KW-1185">Reference proteome</keyword>